<dbReference type="InterPro" id="IPR027417">
    <property type="entry name" value="P-loop_NTPase"/>
</dbReference>
<dbReference type="STRING" id="572547.Amico_1123"/>
<evidence type="ECO:0000313" key="3">
    <source>
        <dbReference type="EMBL" id="ADE57247.1"/>
    </source>
</evidence>
<dbReference type="GO" id="GO:0016887">
    <property type="term" value="F:ATP hydrolysis activity"/>
    <property type="evidence" value="ECO:0007669"/>
    <property type="project" value="InterPro"/>
</dbReference>
<feature type="domain" description="Terminase large subunit GpA endonuclease" evidence="2">
    <location>
        <begin position="309"/>
        <end position="583"/>
    </location>
</feature>
<dbReference type="Gene3D" id="3.40.50.300">
    <property type="entry name" value="P-loop containing nucleotide triphosphate hydrolases"/>
    <property type="match status" value="1"/>
</dbReference>
<feature type="domain" description="Phage terminase large subunit GpA ATPase" evidence="1">
    <location>
        <begin position="35"/>
        <end position="296"/>
    </location>
</feature>
<protein>
    <submittedName>
        <fullName evidence="3">Terminase GpA</fullName>
    </submittedName>
</protein>
<evidence type="ECO:0000259" key="2">
    <source>
        <dbReference type="Pfam" id="PF20454"/>
    </source>
</evidence>
<dbReference type="Pfam" id="PF05876">
    <property type="entry name" value="GpA_ATPase"/>
    <property type="match status" value="1"/>
</dbReference>
<accession>D5EFB5</accession>
<keyword evidence="4" id="KW-1185">Reference proteome</keyword>
<dbReference type="KEGG" id="aco:Amico_1123"/>
<dbReference type="OrthoDB" id="5181253at2"/>
<dbReference type="AlphaFoldDB" id="D5EFB5"/>
<dbReference type="InterPro" id="IPR046454">
    <property type="entry name" value="GpA_endonuclease"/>
</dbReference>
<dbReference type="eggNOG" id="COG5525">
    <property type="taxonomic scope" value="Bacteria"/>
</dbReference>
<sequence length="621" mass="71803">MPNWSYQELSVARPPERMTVSEWADRFRVLDRRISAKPGPWRTSFTPYLKDVMDYWTNPEIEEIVICKAAQSGGTEAALNCLGYSIDQDPSSALIVYPSLEIAEWTSENRIQPMVEASARLREKYLHHESDRLELQFPGMYLVLAGANSAASLASRPVRYLIFDEIDKYPPFSGKEASPLKLGKERTKSFSSNRKILYISTPTLSNKGIWLYMRSSDLILRYYVPCPHCGHLQKLRFPQIKWPEELTKTYDKLGDNLEERRRIGQQIRDSAWYECEHCTKPIYDKNKPEMLLKGKWRPDEKATGPVRRVAFHWNSLYAPMLTFGDVAAEFMSSKNLSETLMNFVNSWLAEPWEEKAAALKSDVVLKAAWTHSRGIVPKGTLVLTAGVDIQKGHMFYVVRAWGERLTSWLVDYGRCENWREVEDVVVNRQYRAEDRGDPFQVKLAMIDSGYRTDEVYDFCAIFSDVCKPVKGSSKPLRAPYSVSTIDKDEFGGLKLWIADGDYYKSLIHGRLRKEPGSYGSWMIFKNCPREYADQICAERKITLYDQRTKRTREVWEPISQHAQNHFLDAEVYAAVAADVLGVRYLSAEEREGFLEFSHYEQESNRQPDEWIPRTEGGWLRV</sequence>
<evidence type="ECO:0000259" key="1">
    <source>
        <dbReference type="Pfam" id="PF05876"/>
    </source>
</evidence>
<dbReference type="HOGENOM" id="CLU_023850_4_1_0"/>
<dbReference type="Proteomes" id="UP000002366">
    <property type="component" value="Chromosome"/>
</dbReference>
<gene>
    <name evidence="3" type="ordered locus">Amico_1123</name>
</gene>
<dbReference type="InterPro" id="IPR046453">
    <property type="entry name" value="GpA_ATPase"/>
</dbReference>
<dbReference type="Pfam" id="PF20454">
    <property type="entry name" value="GpA_nuclease"/>
    <property type="match status" value="1"/>
</dbReference>
<proteinExistence type="predicted"/>
<organism evidence="3 4">
    <name type="scientific">Aminobacterium colombiense (strain DSM 12261 / ALA-1)</name>
    <dbReference type="NCBI Taxonomy" id="572547"/>
    <lineage>
        <taxon>Bacteria</taxon>
        <taxon>Thermotogati</taxon>
        <taxon>Synergistota</taxon>
        <taxon>Synergistia</taxon>
        <taxon>Synergistales</taxon>
        <taxon>Aminobacteriaceae</taxon>
        <taxon>Aminobacterium</taxon>
    </lineage>
</organism>
<name>D5EFB5_AMICL</name>
<dbReference type="EMBL" id="CP001997">
    <property type="protein sequence ID" value="ADE57247.1"/>
    <property type="molecule type" value="Genomic_DNA"/>
</dbReference>
<reference evidence="3 4" key="1">
    <citation type="journal article" date="2010" name="Stand. Genomic Sci.">
        <title>Complete genome sequence of Aminobacterium colombiense type strain (ALA-1).</title>
        <authorList>
            <person name="Chertkov O."/>
            <person name="Sikorski J."/>
            <person name="Brambilla E."/>
            <person name="Lapidus A."/>
            <person name="Copeland A."/>
            <person name="Glavina Del Rio T."/>
            <person name="Nolan M."/>
            <person name="Lucas S."/>
            <person name="Tice H."/>
            <person name="Cheng J.F."/>
            <person name="Han C."/>
            <person name="Detter J.C."/>
            <person name="Bruce D."/>
            <person name="Tapia R."/>
            <person name="Goodwin L."/>
            <person name="Pitluck S."/>
            <person name="Liolios K."/>
            <person name="Ivanova N."/>
            <person name="Mavromatis K."/>
            <person name="Ovchinnikova G."/>
            <person name="Pati A."/>
            <person name="Chen A."/>
            <person name="Palaniappan K."/>
            <person name="Land M."/>
            <person name="Hauser L."/>
            <person name="Chang Y.J."/>
            <person name="Jeffries C.D."/>
            <person name="Spring S."/>
            <person name="Rohde M."/>
            <person name="Goker M."/>
            <person name="Bristow J."/>
            <person name="Eisen J.A."/>
            <person name="Markowitz V."/>
            <person name="Hugenholtz P."/>
            <person name="Kyrpides N.C."/>
            <person name="Klenk H.P."/>
        </authorList>
    </citation>
    <scope>NUCLEOTIDE SEQUENCE [LARGE SCALE GENOMIC DNA]</scope>
    <source>
        <strain evidence="4">DSM 12261 / ALA-1</strain>
    </source>
</reference>
<evidence type="ECO:0000313" key="4">
    <source>
        <dbReference type="Proteomes" id="UP000002366"/>
    </source>
</evidence>
<dbReference type="GO" id="GO:0004519">
    <property type="term" value="F:endonuclease activity"/>
    <property type="evidence" value="ECO:0007669"/>
    <property type="project" value="InterPro"/>
</dbReference>